<reference evidence="2 3" key="1">
    <citation type="journal article" date="2020" name="BMC Genomics">
        <title>Intraspecific diversification of the crop wild relative Brassica cretica Lam. using demographic model selection.</title>
        <authorList>
            <person name="Kioukis A."/>
            <person name="Michalopoulou V.A."/>
            <person name="Briers L."/>
            <person name="Pirintsos S."/>
            <person name="Studholme D.J."/>
            <person name="Pavlidis P."/>
            <person name="Sarris P.F."/>
        </authorList>
    </citation>
    <scope>NUCLEOTIDE SEQUENCE [LARGE SCALE GENOMIC DNA]</scope>
    <source>
        <strain evidence="3">cv. PFS-1207/04</strain>
    </source>
</reference>
<keyword evidence="3" id="KW-1185">Reference proteome</keyword>
<proteinExistence type="predicted"/>
<name>A0ABQ7BLD3_BRACR</name>
<dbReference type="Proteomes" id="UP000266723">
    <property type="component" value="Unassembled WGS sequence"/>
</dbReference>
<evidence type="ECO:0000256" key="1">
    <source>
        <dbReference type="SAM" id="MobiDB-lite"/>
    </source>
</evidence>
<evidence type="ECO:0000313" key="3">
    <source>
        <dbReference type="Proteomes" id="UP000266723"/>
    </source>
</evidence>
<comment type="caution">
    <text evidence="2">The sequence shown here is derived from an EMBL/GenBank/DDBJ whole genome shotgun (WGS) entry which is preliminary data.</text>
</comment>
<protein>
    <submittedName>
        <fullName evidence="2">Uncharacterized protein</fullName>
    </submittedName>
</protein>
<dbReference type="EMBL" id="QGKV02001507">
    <property type="protein sequence ID" value="KAF3532715.1"/>
    <property type="molecule type" value="Genomic_DNA"/>
</dbReference>
<organism evidence="2 3">
    <name type="scientific">Brassica cretica</name>
    <name type="common">Mustard</name>
    <dbReference type="NCBI Taxonomy" id="69181"/>
    <lineage>
        <taxon>Eukaryota</taxon>
        <taxon>Viridiplantae</taxon>
        <taxon>Streptophyta</taxon>
        <taxon>Embryophyta</taxon>
        <taxon>Tracheophyta</taxon>
        <taxon>Spermatophyta</taxon>
        <taxon>Magnoliopsida</taxon>
        <taxon>eudicotyledons</taxon>
        <taxon>Gunneridae</taxon>
        <taxon>Pentapetalae</taxon>
        <taxon>rosids</taxon>
        <taxon>malvids</taxon>
        <taxon>Brassicales</taxon>
        <taxon>Brassicaceae</taxon>
        <taxon>Brassiceae</taxon>
        <taxon>Brassica</taxon>
    </lineage>
</organism>
<gene>
    <name evidence="2" type="ORF">DY000_02038863</name>
</gene>
<accession>A0ABQ7BLD3</accession>
<evidence type="ECO:0000313" key="2">
    <source>
        <dbReference type="EMBL" id="KAF3532715.1"/>
    </source>
</evidence>
<feature type="region of interest" description="Disordered" evidence="1">
    <location>
        <begin position="21"/>
        <end position="85"/>
    </location>
</feature>
<sequence length="85" mass="9803">MRDVGEKIRESGGFFLEELAEEKLRKGSGRETYHGSDYRMTERERRRSDREGGPIDREGGPIDREHGSREDGVRQTTESSKETTE</sequence>